<organism evidence="2 3">
    <name type="scientific">SAR92 clade bacterium</name>
    <dbReference type="NCBI Taxonomy" id="2315479"/>
    <lineage>
        <taxon>Bacteria</taxon>
        <taxon>Pseudomonadati</taxon>
        <taxon>Pseudomonadota</taxon>
        <taxon>Gammaproteobacteria</taxon>
        <taxon>Cellvibrionales</taxon>
        <taxon>Porticoccaceae</taxon>
        <taxon>SAR92 clade</taxon>
    </lineage>
</organism>
<keyword evidence="2" id="KW-0378">Hydrolase</keyword>
<evidence type="ECO:0000313" key="2">
    <source>
        <dbReference type="EMBL" id="RZO20712.1"/>
    </source>
</evidence>
<proteinExistence type="predicted"/>
<protein>
    <submittedName>
        <fullName evidence="2">NUDIX hydrolase</fullName>
    </submittedName>
</protein>
<evidence type="ECO:0000259" key="1">
    <source>
        <dbReference type="PROSITE" id="PS51462"/>
    </source>
</evidence>
<evidence type="ECO:0000313" key="3">
    <source>
        <dbReference type="Proteomes" id="UP000315889"/>
    </source>
</evidence>
<dbReference type="Gene3D" id="2.20.70.10">
    <property type="match status" value="1"/>
</dbReference>
<dbReference type="Proteomes" id="UP000315889">
    <property type="component" value="Unassembled WGS sequence"/>
</dbReference>
<gene>
    <name evidence="2" type="ORF">EVB03_03095</name>
</gene>
<dbReference type="AlphaFoldDB" id="A0A520MHL4"/>
<dbReference type="PANTHER" id="PTHR43222">
    <property type="entry name" value="NUDIX HYDROLASE 23"/>
    <property type="match status" value="1"/>
</dbReference>
<dbReference type="GO" id="GO:0016787">
    <property type="term" value="F:hydrolase activity"/>
    <property type="evidence" value="ECO:0007669"/>
    <property type="project" value="UniProtKB-KW"/>
</dbReference>
<sequence>MKFCSTCGNSVTRQIPEGDNRLRYVCESCEEIHYQNPKVIAGILPIYGNQILLCKRSIEPRAGYWTLPAGFLENGESTLDGALRECVEEANATMVNPHLYAIFDIPEINQVYIFYRAELAEPSFGPSLESSEVALFDEADIPWSKLAFPMVEEALDFYLEDRKIGDYSVKRKDIRRPWKSRHTNA</sequence>
<dbReference type="CDD" id="cd04511">
    <property type="entry name" value="NUDIX_Hydrolase"/>
    <property type="match status" value="1"/>
</dbReference>
<accession>A0A520MHL4</accession>
<dbReference type="Pfam" id="PF14803">
    <property type="entry name" value="Zn_ribbon_Nudix"/>
    <property type="match status" value="1"/>
</dbReference>
<feature type="domain" description="Nudix hydrolase" evidence="1">
    <location>
        <begin position="36"/>
        <end position="159"/>
    </location>
</feature>
<dbReference type="InterPro" id="IPR000086">
    <property type="entry name" value="NUDIX_hydrolase_dom"/>
</dbReference>
<dbReference type="EMBL" id="SHBP01000003">
    <property type="protein sequence ID" value="RZO20712.1"/>
    <property type="molecule type" value="Genomic_DNA"/>
</dbReference>
<dbReference type="SUPFAM" id="SSF55811">
    <property type="entry name" value="Nudix"/>
    <property type="match status" value="1"/>
</dbReference>
<dbReference type="InterPro" id="IPR015797">
    <property type="entry name" value="NUDIX_hydrolase-like_dom_sf"/>
</dbReference>
<dbReference type="Pfam" id="PF00293">
    <property type="entry name" value="NUDIX"/>
    <property type="match status" value="1"/>
</dbReference>
<name>A0A520MHL4_9GAMM</name>
<dbReference type="InterPro" id="IPR029401">
    <property type="entry name" value="Nudix_N"/>
</dbReference>
<reference evidence="2 3" key="1">
    <citation type="submission" date="2019-02" db="EMBL/GenBank/DDBJ databases">
        <title>Prokaryotic population dynamics and viral predation in marine succession experiment using metagenomics: the confinement effect.</title>
        <authorList>
            <person name="Haro-Moreno J.M."/>
            <person name="Rodriguez-Valera F."/>
            <person name="Lopez-Perez M."/>
        </authorList>
    </citation>
    <scope>NUCLEOTIDE SEQUENCE [LARGE SCALE GENOMIC DNA]</scope>
    <source>
        <strain evidence="2">MED-G170</strain>
    </source>
</reference>
<dbReference type="PANTHER" id="PTHR43222:SF2">
    <property type="entry name" value="NUDIX HYDROLASE 23, CHLOROPLASTIC"/>
    <property type="match status" value="1"/>
</dbReference>
<dbReference type="Gene3D" id="3.90.79.10">
    <property type="entry name" value="Nucleoside Triphosphate Pyrophosphohydrolase"/>
    <property type="match status" value="1"/>
</dbReference>
<dbReference type="PROSITE" id="PS51462">
    <property type="entry name" value="NUDIX"/>
    <property type="match status" value="1"/>
</dbReference>
<comment type="caution">
    <text evidence="2">The sequence shown here is derived from an EMBL/GenBank/DDBJ whole genome shotgun (WGS) entry which is preliminary data.</text>
</comment>